<gene>
    <name evidence="2" type="ORF">ACFQBT_15100</name>
</gene>
<dbReference type="Pfam" id="PF09509">
    <property type="entry name" value="Hypoth_Ymh"/>
    <property type="match status" value="1"/>
</dbReference>
<dbReference type="EMBL" id="JBHSWJ010000002">
    <property type="protein sequence ID" value="MFC6715059.1"/>
    <property type="molecule type" value="Genomic_DNA"/>
</dbReference>
<name>A0ABW2AVK5_9MICO</name>
<keyword evidence="3" id="KW-1185">Reference proteome</keyword>
<evidence type="ECO:0000259" key="1">
    <source>
        <dbReference type="Pfam" id="PF09509"/>
    </source>
</evidence>
<evidence type="ECO:0000313" key="2">
    <source>
        <dbReference type="EMBL" id="MFC6715059.1"/>
    </source>
</evidence>
<evidence type="ECO:0000313" key="3">
    <source>
        <dbReference type="Proteomes" id="UP001596356"/>
    </source>
</evidence>
<dbReference type="Proteomes" id="UP001596356">
    <property type="component" value="Unassembled WGS sequence"/>
</dbReference>
<accession>A0ABW2AVK5</accession>
<comment type="caution">
    <text evidence="2">The sequence shown here is derived from an EMBL/GenBank/DDBJ whole genome shotgun (WGS) entry which is preliminary data.</text>
</comment>
<reference evidence="3" key="1">
    <citation type="journal article" date="2019" name="Int. J. Syst. Evol. Microbiol.">
        <title>The Global Catalogue of Microorganisms (GCM) 10K type strain sequencing project: providing services to taxonomists for standard genome sequencing and annotation.</title>
        <authorList>
            <consortium name="The Broad Institute Genomics Platform"/>
            <consortium name="The Broad Institute Genome Sequencing Center for Infectious Disease"/>
            <person name="Wu L."/>
            <person name="Ma J."/>
        </authorList>
    </citation>
    <scope>NUCLEOTIDE SEQUENCE [LARGE SCALE GENOMIC DNA]</scope>
    <source>
        <strain evidence="3">NBRC 106593</strain>
    </source>
</reference>
<dbReference type="RefSeq" id="WP_377823885.1">
    <property type="nucleotide sequence ID" value="NZ_JBHSWJ010000002.1"/>
</dbReference>
<organism evidence="2 3">
    <name type="scientific">Branchiibius cervicis</name>
    <dbReference type="NCBI Taxonomy" id="908252"/>
    <lineage>
        <taxon>Bacteria</taxon>
        <taxon>Bacillati</taxon>
        <taxon>Actinomycetota</taxon>
        <taxon>Actinomycetes</taxon>
        <taxon>Micrococcales</taxon>
        <taxon>Dermacoccaceae</taxon>
        <taxon>Branchiibius</taxon>
    </lineage>
</organism>
<dbReference type="NCBIfam" id="TIGR02391">
    <property type="entry name" value="hypoth_ymh"/>
    <property type="match status" value="1"/>
</dbReference>
<sequence length="273" mass="30154">MSEQPWGEAVITEVAVVLGDTDTGLTGGQIGGLLARLRIADPSPAASKRVRLADALITRQARDGNPQRIITFINAAMEPVAYRDRPELFTLRRDRLNERLAFVGLRVNDEGKVARGRQVSTLDEATRVATSLRDELRRRATHPEVLRYCTIEILKKAHFHACLEATKSILDRLRDLTGAAGDGADLVDETLALGKSGVPRLAINTLRTRTERDEQTGLVNLIKGLIGLYRNPTAHDPRLRRPMSEAELLEVLTMISMVQRRLDDAAVVAAPEE</sequence>
<proteinExistence type="predicted"/>
<feature type="domain" description="Conserved hypothetical protein CHP02391" evidence="1">
    <location>
        <begin position="140"/>
        <end position="262"/>
    </location>
</feature>
<protein>
    <submittedName>
        <fullName evidence="2">TIGR02391 family protein</fullName>
    </submittedName>
</protein>
<dbReference type="InterPro" id="IPR012654">
    <property type="entry name" value="CHP02391"/>
</dbReference>